<dbReference type="Gene3D" id="1.20.1530.10">
    <property type="entry name" value="Na+/H+ antiporter like domain"/>
    <property type="match status" value="1"/>
</dbReference>
<keyword evidence="1" id="KW-0915">Sodium</keyword>
<dbReference type="InterPro" id="IPR004670">
    <property type="entry name" value="NhaA"/>
</dbReference>
<organism evidence="3 4">
    <name type="scientific">Rhodanobacter denitrificans</name>
    <dbReference type="NCBI Taxonomy" id="666685"/>
    <lineage>
        <taxon>Bacteria</taxon>
        <taxon>Pseudomonadati</taxon>
        <taxon>Pseudomonadota</taxon>
        <taxon>Gammaproteobacteria</taxon>
        <taxon>Lysobacterales</taxon>
        <taxon>Rhodanobacteraceae</taxon>
        <taxon>Rhodanobacter</taxon>
    </lineage>
</organism>
<gene>
    <name evidence="3" type="ORF">DI564_01150</name>
</gene>
<name>A0A2W5KWV5_9GAMM</name>
<keyword evidence="2" id="KW-0472">Membrane</keyword>
<dbReference type="GO" id="GO:0006814">
    <property type="term" value="P:sodium ion transport"/>
    <property type="evidence" value="ECO:0007669"/>
    <property type="project" value="UniProtKB-KW"/>
</dbReference>
<dbReference type="GO" id="GO:0006885">
    <property type="term" value="P:regulation of pH"/>
    <property type="evidence" value="ECO:0007669"/>
    <property type="project" value="InterPro"/>
</dbReference>
<proteinExistence type="predicted"/>
<feature type="transmembrane region" description="Helical" evidence="2">
    <location>
        <begin position="12"/>
        <end position="32"/>
    </location>
</feature>
<keyword evidence="1" id="KW-0813">Transport</keyword>
<keyword evidence="2" id="KW-0812">Transmembrane</keyword>
<protein>
    <submittedName>
        <fullName evidence="3">Uncharacterized protein</fullName>
    </submittedName>
</protein>
<dbReference type="Pfam" id="PF06965">
    <property type="entry name" value="Na_H_antiport_1"/>
    <property type="match status" value="1"/>
</dbReference>
<keyword evidence="2" id="KW-1133">Transmembrane helix</keyword>
<keyword evidence="1" id="KW-0406">Ion transport</keyword>
<evidence type="ECO:0000256" key="1">
    <source>
        <dbReference type="ARBA" id="ARBA00023201"/>
    </source>
</evidence>
<evidence type="ECO:0000313" key="4">
    <source>
        <dbReference type="Proteomes" id="UP000249046"/>
    </source>
</evidence>
<dbReference type="Proteomes" id="UP000249046">
    <property type="component" value="Unassembled WGS sequence"/>
</dbReference>
<dbReference type="AlphaFoldDB" id="A0A2W5KWV5"/>
<dbReference type="InterPro" id="IPR023171">
    <property type="entry name" value="Na/H_antiporter_dom_sf"/>
</dbReference>
<dbReference type="EMBL" id="QFPO01000001">
    <property type="protein sequence ID" value="PZQ19878.1"/>
    <property type="molecule type" value="Genomic_DNA"/>
</dbReference>
<dbReference type="GO" id="GO:0016020">
    <property type="term" value="C:membrane"/>
    <property type="evidence" value="ECO:0007669"/>
    <property type="project" value="InterPro"/>
</dbReference>
<evidence type="ECO:0000256" key="2">
    <source>
        <dbReference type="SAM" id="Phobius"/>
    </source>
</evidence>
<keyword evidence="1" id="KW-0739">Sodium transport</keyword>
<accession>A0A2W5KWV5</accession>
<evidence type="ECO:0000313" key="3">
    <source>
        <dbReference type="EMBL" id="PZQ19878.1"/>
    </source>
</evidence>
<sequence>MDRVGGAFTRFIHVEAMAGGALVLCALVALAASNSPWSQPYRAFREARRESGSSAATMACGASTTCANP</sequence>
<comment type="caution">
    <text evidence="3">The sequence shown here is derived from an EMBL/GenBank/DDBJ whole genome shotgun (WGS) entry which is preliminary data.</text>
</comment>
<reference evidence="3 4" key="1">
    <citation type="submission" date="2017-08" db="EMBL/GenBank/DDBJ databases">
        <title>Infants hospitalized years apart are colonized by the same room-sourced microbial strains.</title>
        <authorList>
            <person name="Brooks B."/>
            <person name="Olm M.R."/>
            <person name="Firek B.A."/>
            <person name="Baker R."/>
            <person name="Thomas B.C."/>
            <person name="Morowitz M.J."/>
            <person name="Banfield J.F."/>
        </authorList>
    </citation>
    <scope>NUCLEOTIDE SEQUENCE [LARGE SCALE GENOMIC DNA]</scope>
    <source>
        <strain evidence="3">S2_005_003_R2_42</strain>
    </source>
</reference>